<dbReference type="FunFam" id="3.90.1530.30:FF:000001">
    <property type="entry name" value="Chromosome partitioning protein ParB"/>
    <property type="match status" value="1"/>
</dbReference>
<dbReference type="SMART" id="SM00470">
    <property type="entry name" value="ParB"/>
    <property type="match status" value="1"/>
</dbReference>
<dbReference type="Proteomes" id="UP000030675">
    <property type="component" value="Unassembled WGS sequence"/>
</dbReference>
<evidence type="ECO:0000256" key="1">
    <source>
        <dbReference type="ARBA" id="ARBA00006295"/>
    </source>
</evidence>
<dbReference type="NCBIfam" id="TIGR00180">
    <property type="entry name" value="parB_part"/>
    <property type="match status" value="1"/>
</dbReference>
<dbReference type="InterPro" id="IPR036086">
    <property type="entry name" value="ParB/Sulfiredoxin_sf"/>
</dbReference>
<evidence type="ECO:0000256" key="2">
    <source>
        <dbReference type="ARBA" id="ARBA00022372"/>
    </source>
</evidence>
<dbReference type="AlphaFoldDB" id="A0A0U1P9G3"/>
<evidence type="ECO:0000256" key="4">
    <source>
        <dbReference type="ARBA" id="ARBA00023125"/>
    </source>
</evidence>
<dbReference type="SUPFAM" id="SSF110849">
    <property type="entry name" value="ParB/Sulfiredoxin"/>
    <property type="match status" value="1"/>
</dbReference>
<keyword evidence="3" id="KW-0159">Chromosome partition</keyword>
<reference evidence="8" key="1">
    <citation type="submission" date="2012-12" db="EMBL/GenBank/DDBJ databases">
        <title>Genome Sequence of Photobacterium leiognathi lrivu.4.1.</title>
        <authorList>
            <person name="Urbanczyk H."/>
            <person name="Ogura Y."/>
            <person name="Hayashi T."/>
            <person name="Dunlap P.V."/>
        </authorList>
    </citation>
    <scope>NUCLEOTIDE SEQUENCE [LARGE SCALE GENOMIC DNA]</scope>
    <source>
        <strain evidence="8">lrivu.4.1</strain>
    </source>
</reference>
<dbReference type="Gene3D" id="1.10.10.2830">
    <property type="match status" value="1"/>
</dbReference>
<dbReference type="Pfam" id="PF02195">
    <property type="entry name" value="ParB_N"/>
    <property type="match status" value="1"/>
</dbReference>
<evidence type="ECO:0000313" key="7">
    <source>
        <dbReference type="EMBL" id="GAD31239.1"/>
    </source>
</evidence>
<dbReference type="RefSeq" id="WP_023933996.1">
    <property type="nucleotide sequence ID" value="NZ_DF196819.1"/>
</dbReference>
<dbReference type="GO" id="GO:0005694">
    <property type="term" value="C:chromosome"/>
    <property type="evidence" value="ECO:0007669"/>
    <property type="project" value="TreeGrafter"/>
</dbReference>
<comment type="similarity">
    <text evidence="1">Belongs to the ParB family.</text>
</comment>
<dbReference type="GO" id="GO:0045881">
    <property type="term" value="P:positive regulation of sporulation resulting in formation of a cellular spore"/>
    <property type="evidence" value="ECO:0007669"/>
    <property type="project" value="TreeGrafter"/>
</dbReference>
<evidence type="ECO:0000313" key="8">
    <source>
        <dbReference type="Proteomes" id="UP000030675"/>
    </source>
</evidence>
<keyword evidence="4" id="KW-0238">DNA-binding</keyword>
<dbReference type="HOGENOM" id="CLU_023853_0_0_6"/>
<feature type="domain" description="ParB-like N-terminal" evidence="6">
    <location>
        <begin position="44"/>
        <end position="134"/>
    </location>
</feature>
<evidence type="ECO:0000256" key="3">
    <source>
        <dbReference type="ARBA" id="ARBA00022829"/>
    </source>
</evidence>
<comment type="function">
    <text evidence="5">Involved in chromosome partition. Localize to both poles of the predivisional cell following completion of DNA replication. Binds to the DNA origin of replication.</text>
</comment>
<dbReference type="CDD" id="cd16393">
    <property type="entry name" value="SPO0J_N"/>
    <property type="match status" value="1"/>
</dbReference>
<protein>
    <recommendedName>
        <fullName evidence="2">Probable chromosome-partitioning protein ParB</fullName>
    </recommendedName>
</protein>
<evidence type="ECO:0000259" key="6">
    <source>
        <dbReference type="SMART" id="SM00470"/>
    </source>
</evidence>
<dbReference type="InterPro" id="IPR004437">
    <property type="entry name" value="ParB/RepB/Spo0J"/>
</dbReference>
<dbReference type="InterPro" id="IPR057240">
    <property type="entry name" value="ParB_dimer_C"/>
</dbReference>
<name>A0A0U1P9G3_PHOLE</name>
<dbReference type="GO" id="GO:0003677">
    <property type="term" value="F:DNA binding"/>
    <property type="evidence" value="ECO:0007669"/>
    <property type="project" value="UniProtKB-KW"/>
</dbReference>
<dbReference type="Pfam" id="PF23552">
    <property type="entry name" value="ParB_C"/>
    <property type="match status" value="1"/>
</dbReference>
<dbReference type="Pfam" id="PF17762">
    <property type="entry name" value="HTH_ParB"/>
    <property type="match status" value="1"/>
</dbReference>
<gene>
    <name evidence="7" type="ORF">PLEI_2896</name>
</gene>
<dbReference type="InterPro" id="IPR041468">
    <property type="entry name" value="HTH_ParB/Spo0J"/>
</dbReference>
<evidence type="ECO:0000256" key="5">
    <source>
        <dbReference type="ARBA" id="ARBA00025472"/>
    </source>
</evidence>
<dbReference type="InterPro" id="IPR003115">
    <property type="entry name" value="ParB_N"/>
</dbReference>
<organism evidence="7 8">
    <name type="scientific">Photobacterium leiognathi lrivu.4.1</name>
    <dbReference type="NCBI Taxonomy" id="1248232"/>
    <lineage>
        <taxon>Bacteria</taxon>
        <taxon>Pseudomonadati</taxon>
        <taxon>Pseudomonadota</taxon>
        <taxon>Gammaproteobacteria</taxon>
        <taxon>Vibrionales</taxon>
        <taxon>Vibrionaceae</taxon>
        <taxon>Photobacterium</taxon>
    </lineage>
</organism>
<dbReference type="FunFam" id="1.10.10.2830:FF:000001">
    <property type="entry name" value="Chromosome partitioning protein ParB"/>
    <property type="match status" value="1"/>
</dbReference>
<dbReference type="Gene3D" id="3.90.1530.30">
    <property type="match status" value="1"/>
</dbReference>
<dbReference type="PANTHER" id="PTHR33375:SF1">
    <property type="entry name" value="CHROMOSOME-PARTITIONING PROTEIN PARB-RELATED"/>
    <property type="match status" value="1"/>
</dbReference>
<proteinExistence type="inferred from homology"/>
<dbReference type="InterPro" id="IPR050336">
    <property type="entry name" value="Chromosome_partition/occlusion"/>
</dbReference>
<dbReference type="EMBL" id="DF196819">
    <property type="protein sequence ID" value="GAD31239.1"/>
    <property type="molecule type" value="Genomic_DNA"/>
</dbReference>
<dbReference type="GO" id="GO:0007059">
    <property type="term" value="P:chromosome segregation"/>
    <property type="evidence" value="ECO:0007669"/>
    <property type="project" value="UniProtKB-KW"/>
</dbReference>
<dbReference type="PANTHER" id="PTHR33375">
    <property type="entry name" value="CHROMOSOME-PARTITIONING PROTEIN PARB-RELATED"/>
    <property type="match status" value="1"/>
</dbReference>
<dbReference type="eggNOG" id="COG1475">
    <property type="taxonomic scope" value="Bacteria"/>
</dbReference>
<accession>A0A0U1P9G3</accession>
<sequence>MNFNKRGLGKGLDALLSTSAVAQAKQHNDQATPSVEEQTDGELRELAVDALKSGQYQPRKSMTEETLAELAESIRAQGIIQPIVVRRLANNDFEIIAGERRWQAAKLAGLTKVPCLVKAVDDRATMAIALIENIQREDLNVIEEAVALARLQQEFSLTHQQIADAVGKSRAAVSNLLRLNQLSEPVKQLVEQKKLEMGHARALLSLDEAQQLSTAQKIVNNLLTVREAEKLVKTLLNPSAPKSPKPVSEQVALLQNRLTERLGTKVAINQTKTGKGKLVINFDQQDKLEQIIAMLERNM</sequence>